<sequence length="296" mass="32737">MLAHNKLMKSLLTVFSLSCFLLPLSAAVAHGGNEPLAKVVLDRNAEQRTRDIDRHPVQTLSFFHVEPGMKVAEALPGGGWYSRILAPYLGKNGALHGINYNDDMWALFGFFSEDRIKEMVANTTKFPEKVAEFTDNNIASSGFTFASAPKSAFGTLDRVLFIRALHNLNRFEDKTGTMSQALQVAHQLLKEDGLVGVVQHRAPESSPDDWADGSSGYLKQSHVIQAFEDAGFELMMTSEVNANKKDKPTTSDIVWRLKPTYHGVGEDSEKKAAIDAIGESDRMTLLFKKKGAKVRH</sequence>
<gene>
    <name evidence="2" type="ORF">GCM10007852_13490</name>
</gene>
<dbReference type="InterPro" id="IPR029063">
    <property type="entry name" value="SAM-dependent_MTases_sf"/>
</dbReference>
<protein>
    <submittedName>
        <fullName evidence="2">Methyltransferase</fullName>
    </submittedName>
</protein>
<keyword evidence="2" id="KW-0489">Methyltransferase</keyword>
<dbReference type="Gene3D" id="3.40.50.150">
    <property type="entry name" value="Vaccinia Virus protein VP39"/>
    <property type="match status" value="1"/>
</dbReference>
<dbReference type="GO" id="GO:0008168">
    <property type="term" value="F:methyltransferase activity"/>
    <property type="evidence" value="ECO:0007669"/>
    <property type="project" value="UniProtKB-KW"/>
</dbReference>
<feature type="signal peptide" evidence="1">
    <location>
        <begin position="1"/>
        <end position="26"/>
    </location>
</feature>
<dbReference type="PIRSF" id="PIRSF031679">
    <property type="entry name" value="Mtase_Alr7345_prd"/>
    <property type="match status" value="1"/>
</dbReference>
<keyword evidence="2" id="KW-0808">Transferase</keyword>
<dbReference type="RefSeq" id="WP_284216738.1">
    <property type="nucleotide sequence ID" value="NZ_BSOT01000005.1"/>
</dbReference>
<proteinExistence type="predicted"/>
<comment type="caution">
    <text evidence="2">The sequence shown here is derived from an EMBL/GenBank/DDBJ whole genome shotgun (WGS) entry which is preliminary data.</text>
</comment>
<dbReference type="GO" id="GO:0032259">
    <property type="term" value="P:methylation"/>
    <property type="evidence" value="ECO:0007669"/>
    <property type="project" value="UniProtKB-KW"/>
</dbReference>
<dbReference type="InterPro" id="IPR016980">
    <property type="entry name" value="S-AdoMet-dep_MeTrfase_Alr7345"/>
</dbReference>
<dbReference type="EMBL" id="BSOT01000005">
    <property type="protein sequence ID" value="GLR70441.1"/>
    <property type="molecule type" value="Genomic_DNA"/>
</dbReference>
<keyword evidence="3" id="KW-1185">Reference proteome</keyword>
<evidence type="ECO:0000256" key="1">
    <source>
        <dbReference type="SAM" id="SignalP"/>
    </source>
</evidence>
<organism evidence="2 3">
    <name type="scientific">Agaribacter marinus</name>
    <dbReference type="NCBI Taxonomy" id="1431249"/>
    <lineage>
        <taxon>Bacteria</taxon>
        <taxon>Pseudomonadati</taxon>
        <taxon>Pseudomonadota</taxon>
        <taxon>Gammaproteobacteria</taxon>
        <taxon>Alteromonadales</taxon>
        <taxon>Alteromonadaceae</taxon>
        <taxon>Agaribacter</taxon>
    </lineage>
</organism>
<dbReference type="AlphaFoldDB" id="A0AA37WGQ5"/>
<reference evidence="2" key="2">
    <citation type="submission" date="2023-01" db="EMBL/GenBank/DDBJ databases">
        <title>Draft genome sequence of Agaribacter marinus strain NBRC 110023.</title>
        <authorList>
            <person name="Sun Q."/>
            <person name="Mori K."/>
        </authorList>
    </citation>
    <scope>NUCLEOTIDE SEQUENCE</scope>
    <source>
        <strain evidence="2">NBRC 110023</strain>
    </source>
</reference>
<evidence type="ECO:0000313" key="3">
    <source>
        <dbReference type="Proteomes" id="UP001156601"/>
    </source>
</evidence>
<dbReference type="SUPFAM" id="SSF53335">
    <property type="entry name" value="S-adenosyl-L-methionine-dependent methyltransferases"/>
    <property type="match status" value="1"/>
</dbReference>
<feature type="chain" id="PRO_5041383729" evidence="1">
    <location>
        <begin position="27"/>
        <end position="296"/>
    </location>
</feature>
<reference evidence="2" key="1">
    <citation type="journal article" date="2014" name="Int. J. Syst. Evol. Microbiol.">
        <title>Complete genome sequence of Corynebacterium casei LMG S-19264T (=DSM 44701T), isolated from a smear-ripened cheese.</title>
        <authorList>
            <consortium name="US DOE Joint Genome Institute (JGI-PGF)"/>
            <person name="Walter F."/>
            <person name="Albersmeier A."/>
            <person name="Kalinowski J."/>
            <person name="Ruckert C."/>
        </authorList>
    </citation>
    <scope>NUCLEOTIDE SEQUENCE</scope>
    <source>
        <strain evidence="2">NBRC 110023</strain>
    </source>
</reference>
<dbReference type="Proteomes" id="UP001156601">
    <property type="component" value="Unassembled WGS sequence"/>
</dbReference>
<evidence type="ECO:0000313" key="2">
    <source>
        <dbReference type="EMBL" id="GLR70441.1"/>
    </source>
</evidence>
<name>A0AA37WGQ5_9ALTE</name>
<accession>A0AA37WGQ5</accession>
<keyword evidence="1" id="KW-0732">Signal</keyword>